<dbReference type="EMBL" id="QMIF01000003">
    <property type="protein sequence ID" value="TVM34890.1"/>
    <property type="molecule type" value="Genomic_DNA"/>
</dbReference>
<dbReference type="InterPro" id="IPR003748">
    <property type="entry name" value="DUF169"/>
</dbReference>
<evidence type="ECO:0008006" key="5">
    <source>
        <dbReference type="Google" id="ProtNLM"/>
    </source>
</evidence>
<dbReference type="AlphaFoldDB" id="A0A6P1ZJ98"/>
<accession>A0A6P1ZJ98</accession>
<sequence length="279" mass="31449">MDSAIQSAIPDFLELLGLDEEPVGLFYTDKQPEDGSFPKQCETPTREREQAGEIDWPGVFGKFSCVMRHILMARKQKKAAWFAADHFGCPGAAFWLGFIKPQTDTIINYISAGIPGWSEGELYCESPEALGQVFQGIDPRPAPKPYLVIKPLSLFTEDEEPELVIFFTRPEPLGGLHQLAFFVTNDPEVVQSPWASSCGTIVTWPLRYLSQGLNKAVTGGWDPSARKFFKVDELSFTVPYAMFQDMVARGKDSFLDREAWLKTVRKKIARSKQVWSKEK</sequence>
<evidence type="ECO:0000313" key="4">
    <source>
        <dbReference type="Proteomes" id="UP000503251"/>
    </source>
</evidence>
<name>A0A6P1ZJ98_9BACT</name>
<evidence type="ECO:0000313" key="3">
    <source>
        <dbReference type="Proteomes" id="UP000434052"/>
    </source>
</evidence>
<protein>
    <recommendedName>
        <fullName evidence="5">DUF169 domain-containing protein</fullName>
    </recommendedName>
</protein>
<evidence type="ECO:0000313" key="1">
    <source>
        <dbReference type="EMBL" id="QJT08074.1"/>
    </source>
</evidence>
<evidence type="ECO:0000313" key="2">
    <source>
        <dbReference type="EMBL" id="TVM34890.1"/>
    </source>
</evidence>
<dbReference type="EMBL" id="CP039543">
    <property type="protein sequence ID" value="QJT08074.1"/>
    <property type="molecule type" value="Genomic_DNA"/>
</dbReference>
<reference evidence="1 4" key="2">
    <citation type="submission" date="2019-04" db="EMBL/GenBank/DDBJ databases">
        <title>Isolation and culture of sulfate reducing bacteria from the cold seep of the South China Sea.</title>
        <authorList>
            <person name="Sun C."/>
            <person name="Liu R."/>
        </authorList>
    </citation>
    <scope>NUCLEOTIDE SEQUENCE [LARGE SCALE GENOMIC DNA]</scope>
    <source>
        <strain evidence="1 4">CS1</strain>
    </source>
</reference>
<dbReference type="RefSeq" id="WP_144234494.1">
    <property type="nucleotide sequence ID" value="NZ_CP039543.1"/>
</dbReference>
<organism evidence="2 3">
    <name type="scientific">Oceanidesulfovibrio marinus</name>
    <dbReference type="NCBI Taxonomy" id="370038"/>
    <lineage>
        <taxon>Bacteria</taxon>
        <taxon>Pseudomonadati</taxon>
        <taxon>Thermodesulfobacteriota</taxon>
        <taxon>Desulfovibrionia</taxon>
        <taxon>Desulfovibrionales</taxon>
        <taxon>Desulfovibrionaceae</taxon>
        <taxon>Oceanidesulfovibrio</taxon>
    </lineage>
</organism>
<dbReference type="Proteomes" id="UP000503251">
    <property type="component" value="Chromosome"/>
</dbReference>
<dbReference type="OrthoDB" id="9779322at2"/>
<dbReference type="Pfam" id="PF02596">
    <property type="entry name" value="DUF169"/>
    <property type="match status" value="1"/>
</dbReference>
<proteinExistence type="predicted"/>
<reference evidence="2 3" key="1">
    <citation type="submission" date="2018-06" db="EMBL/GenBank/DDBJ databases">
        <title>Complete genome of Desulfovibrio marinus P48SEP.</title>
        <authorList>
            <person name="Crispim J.S."/>
            <person name="Vidigal P.M.P."/>
            <person name="Silva L.C.F."/>
            <person name="Araujo L.C."/>
            <person name="Laguardia C.N."/>
            <person name="Dias R.S."/>
            <person name="Sousa M.P."/>
            <person name="Paula S.O."/>
            <person name="Silva C."/>
        </authorList>
    </citation>
    <scope>NUCLEOTIDE SEQUENCE [LARGE SCALE GENOMIC DNA]</scope>
    <source>
        <strain evidence="2 3">P48SEP</strain>
    </source>
</reference>
<dbReference type="Proteomes" id="UP000434052">
    <property type="component" value="Unassembled WGS sequence"/>
</dbReference>
<keyword evidence="4" id="KW-1185">Reference proteome</keyword>
<gene>
    <name evidence="2" type="ORF">DQK91_05630</name>
    <name evidence="1" type="ORF">E8L03_03645</name>
</gene>